<dbReference type="InterPro" id="IPR036390">
    <property type="entry name" value="WH_DNA-bd_sf"/>
</dbReference>
<dbReference type="CDD" id="cd00090">
    <property type="entry name" value="HTH_ARSR"/>
    <property type="match status" value="1"/>
</dbReference>
<feature type="domain" description="HTH arsR-type" evidence="4">
    <location>
        <begin position="1"/>
        <end position="95"/>
    </location>
</feature>
<dbReference type="AlphaFoldDB" id="A0A1F7L0I6"/>
<dbReference type="InterPro" id="IPR036388">
    <property type="entry name" value="WH-like_DNA-bd_sf"/>
</dbReference>
<dbReference type="Proteomes" id="UP000177050">
    <property type="component" value="Unassembled WGS sequence"/>
</dbReference>
<comment type="caution">
    <text evidence="5">The sequence shown here is derived from an EMBL/GenBank/DDBJ whole genome shotgun (WGS) entry which is preliminary data.</text>
</comment>
<dbReference type="SMART" id="SM00418">
    <property type="entry name" value="HTH_ARSR"/>
    <property type="match status" value="1"/>
</dbReference>
<gene>
    <name evidence="5" type="ORF">A3K52_02465</name>
</gene>
<protein>
    <recommendedName>
        <fullName evidence="4">HTH arsR-type domain-containing protein</fullName>
    </recommendedName>
</protein>
<reference evidence="5 6" key="1">
    <citation type="journal article" date="2016" name="Nat. Commun.">
        <title>Thousands of microbial genomes shed light on interconnected biogeochemical processes in an aquifer system.</title>
        <authorList>
            <person name="Anantharaman K."/>
            <person name="Brown C.T."/>
            <person name="Hug L.A."/>
            <person name="Sharon I."/>
            <person name="Castelle C.J."/>
            <person name="Probst A.J."/>
            <person name="Thomas B.C."/>
            <person name="Singh A."/>
            <person name="Wilkins M.J."/>
            <person name="Karaoz U."/>
            <person name="Brodie E.L."/>
            <person name="Williams K.H."/>
            <person name="Hubbard S.S."/>
            <person name="Banfield J.F."/>
        </authorList>
    </citation>
    <scope>NUCLEOTIDE SEQUENCE [LARGE SCALE GENOMIC DNA]</scope>
</reference>
<evidence type="ECO:0000256" key="1">
    <source>
        <dbReference type="ARBA" id="ARBA00023015"/>
    </source>
</evidence>
<accession>A0A1F7L0I6</accession>
<dbReference type="PRINTS" id="PR00778">
    <property type="entry name" value="HTHARSR"/>
</dbReference>
<evidence type="ECO:0000256" key="2">
    <source>
        <dbReference type="ARBA" id="ARBA00023125"/>
    </source>
</evidence>
<dbReference type="InterPro" id="IPR051011">
    <property type="entry name" value="Metal_resp_trans_reg"/>
</dbReference>
<keyword evidence="3" id="KW-0804">Transcription</keyword>
<dbReference type="Pfam" id="PF01022">
    <property type="entry name" value="HTH_5"/>
    <property type="match status" value="1"/>
</dbReference>
<dbReference type="EMBL" id="MGBR01000001">
    <property type="protein sequence ID" value="OGK73628.1"/>
    <property type="molecule type" value="Genomic_DNA"/>
</dbReference>
<dbReference type="PANTHER" id="PTHR43132:SF6">
    <property type="entry name" value="HTH-TYPE TRANSCRIPTIONAL REPRESSOR CZRA"/>
    <property type="match status" value="1"/>
</dbReference>
<name>A0A1F7L0I6_9BACT</name>
<dbReference type="GO" id="GO:0003700">
    <property type="term" value="F:DNA-binding transcription factor activity"/>
    <property type="evidence" value="ECO:0007669"/>
    <property type="project" value="InterPro"/>
</dbReference>
<proteinExistence type="predicted"/>
<evidence type="ECO:0000259" key="4">
    <source>
        <dbReference type="PROSITE" id="PS50987"/>
    </source>
</evidence>
<dbReference type="InterPro" id="IPR001845">
    <property type="entry name" value="HTH_ArsR_DNA-bd_dom"/>
</dbReference>
<evidence type="ECO:0000313" key="6">
    <source>
        <dbReference type="Proteomes" id="UP000177050"/>
    </source>
</evidence>
<keyword evidence="2" id="KW-0238">DNA-binding</keyword>
<dbReference type="GO" id="GO:0003677">
    <property type="term" value="F:DNA binding"/>
    <property type="evidence" value="ECO:0007669"/>
    <property type="project" value="UniProtKB-KW"/>
</dbReference>
<dbReference type="InterPro" id="IPR011991">
    <property type="entry name" value="ArsR-like_HTH"/>
</dbReference>
<sequence>MKECCGPKIWIKFFKAVADRHRQRILSHISVHKSINAGDIEKKVGLSQPTISHHLKMLIDAGIIIGVRKGREIHYSLNQKNISSCCTGFMEKMLK</sequence>
<dbReference type="PROSITE" id="PS50987">
    <property type="entry name" value="HTH_ARSR_2"/>
    <property type="match status" value="1"/>
</dbReference>
<evidence type="ECO:0000256" key="3">
    <source>
        <dbReference type="ARBA" id="ARBA00023163"/>
    </source>
</evidence>
<organism evidence="5 6">
    <name type="scientific">Candidatus Roizmanbacteria bacterium RIFOXYD1_FULL_38_12</name>
    <dbReference type="NCBI Taxonomy" id="1802093"/>
    <lineage>
        <taxon>Bacteria</taxon>
        <taxon>Candidatus Roizmaniibacteriota</taxon>
    </lineage>
</organism>
<evidence type="ECO:0000313" key="5">
    <source>
        <dbReference type="EMBL" id="OGK73628.1"/>
    </source>
</evidence>
<dbReference type="NCBIfam" id="NF033788">
    <property type="entry name" value="HTH_metalloreg"/>
    <property type="match status" value="1"/>
</dbReference>
<keyword evidence="1" id="KW-0805">Transcription regulation</keyword>
<dbReference type="Gene3D" id="1.10.10.10">
    <property type="entry name" value="Winged helix-like DNA-binding domain superfamily/Winged helix DNA-binding domain"/>
    <property type="match status" value="1"/>
</dbReference>
<dbReference type="SUPFAM" id="SSF46785">
    <property type="entry name" value="Winged helix' DNA-binding domain"/>
    <property type="match status" value="1"/>
</dbReference>
<dbReference type="PANTHER" id="PTHR43132">
    <property type="entry name" value="ARSENICAL RESISTANCE OPERON REPRESSOR ARSR-RELATED"/>
    <property type="match status" value="1"/>
</dbReference>